<dbReference type="RefSeq" id="WP_209380149.1">
    <property type="nucleotide sequence ID" value="NZ_JAGIZB010000012.1"/>
</dbReference>
<sequence>MRRADAGRAAQSRRRWIFAGLAAALMLGLLALALPVLAAGGWSVWEVLILLCLLLNLPWMGLAAATGLAGLAIRLRNATQPAEPDAPVALCTAVAVCVRSETMEEVLPPLGRLMDGLVPHGDRFLLAILSDTSDPAHAAAEEAAVAAFTEGRPAGSVLYRRRAENTGYKAGNVMDFLDRHAGDFELMVLLDADSEMAPDAVLRLVRAMQAEPRLAILQHPIAGRPARAAFGRLFNLGHRAGARSWTLGQGWWQGDEGPFWGHNAILRIAPFRQHCRLDPLPDGSTILSHDHVEAARLHGAGWVVRVLPDTREDAGGSLESAPPHLLAFLARDRRWAAGNMQYRHLLRDRTLGPLGRFQMFQALLHYLLAPAWFALLPLAALNAALDAEGTPRGALIALLLLGYSALHLPRLGGHLASLLQAAPGERLAYFRAALSETLFLILFESITAAHNTLIVLSHALGLPHGGWPAQQRAERRVEWFEAARLLWPHTALGLGILALLLASQSGFAILVGIPAVAGLVLAIPFCVLTADPGRGREWH</sequence>
<dbReference type="PANTHER" id="PTHR43867:SF5">
    <property type="entry name" value="GLUCANS BIOSYNTHESIS GLUCOSYLTRANSFERASE H"/>
    <property type="match status" value="1"/>
</dbReference>
<dbReference type="PROSITE" id="PS51318">
    <property type="entry name" value="TAT"/>
    <property type="match status" value="1"/>
</dbReference>
<dbReference type="PANTHER" id="PTHR43867">
    <property type="entry name" value="CELLULOSE SYNTHASE CATALYTIC SUBUNIT A [UDP-FORMING]"/>
    <property type="match status" value="1"/>
</dbReference>
<keyword evidence="5" id="KW-1003">Cell membrane</keyword>
<keyword evidence="6" id="KW-0997">Cell inner membrane</keyword>
<dbReference type="Proteomes" id="UP000681594">
    <property type="component" value="Unassembled WGS sequence"/>
</dbReference>
<reference evidence="14 15" key="1">
    <citation type="submission" date="2021-03" db="EMBL/GenBank/DDBJ databases">
        <authorList>
            <person name="So Y."/>
        </authorList>
    </citation>
    <scope>NUCLEOTIDE SEQUENCE [LARGE SCALE GENOMIC DNA]</scope>
    <source>
        <strain evidence="14 15">SSH11</strain>
    </source>
</reference>
<evidence type="ECO:0000313" key="15">
    <source>
        <dbReference type="Proteomes" id="UP000681594"/>
    </source>
</evidence>
<evidence type="ECO:0000256" key="9">
    <source>
        <dbReference type="ARBA" id="ARBA00022692"/>
    </source>
</evidence>
<dbReference type="InterPro" id="IPR006311">
    <property type="entry name" value="TAT_signal"/>
</dbReference>
<dbReference type="NCBIfam" id="NF003962">
    <property type="entry name" value="PRK05454.2-5"/>
    <property type="match status" value="1"/>
</dbReference>
<evidence type="ECO:0000256" key="7">
    <source>
        <dbReference type="ARBA" id="ARBA00022676"/>
    </source>
</evidence>
<comment type="subcellular location">
    <subcellularLocation>
        <location evidence="1">Cell inner membrane</location>
        <topology evidence="1">Multi-pass membrane protein</topology>
    </subcellularLocation>
</comment>
<dbReference type="EMBL" id="JAGIZB010000012">
    <property type="protein sequence ID" value="MBP0445886.1"/>
    <property type="molecule type" value="Genomic_DNA"/>
</dbReference>
<dbReference type="SUPFAM" id="SSF53448">
    <property type="entry name" value="Nucleotide-diphospho-sugar transferases"/>
    <property type="match status" value="1"/>
</dbReference>
<gene>
    <name evidence="14" type="primary">mdoH</name>
    <name evidence="14" type="ORF">J8J14_14005</name>
</gene>
<organism evidence="14 15">
    <name type="scientific">Pararoseomonas baculiformis</name>
    <dbReference type="NCBI Taxonomy" id="2820812"/>
    <lineage>
        <taxon>Bacteria</taxon>
        <taxon>Pseudomonadati</taxon>
        <taxon>Pseudomonadota</taxon>
        <taxon>Alphaproteobacteria</taxon>
        <taxon>Acetobacterales</taxon>
        <taxon>Acetobacteraceae</taxon>
        <taxon>Pararoseomonas</taxon>
    </lineage>
</organism>
<comment type="caution">
    <text evidence="14">The sequence shown here is derived from an EMBL/GenBank/DDBJ whole genome shotgun (WGS) entry which is preliminary data.</text>
</comment>
<dbReference type="Gene3D" id="3.90.550.10">
    <property type="entry name" value="Spore Coat Polysaccharide Biosynthesis Protein SpsA, Chain A"/>
    <property type="match status" value="1"/>
</dbReference>
<dbReference type="InterPro" id="IPR029044">
    <property type="entry name" value="Nucleotide-diphossugar_trans"/>
</dbReference>
<evidence type="ECO:0000256" key="8">
    <source>
        <dbReference type="ARBA" id="ARBA00022679"/>
    </source>
</evidence>
<feature type="domain" description="Glycosyltransferase 2-like" evidence="13">
    <location>
        <begin position="188"/>
        <end position="384"/>
    </location>
</feature>
<evidence type="ECO:0000259" key="13">
    <source>
        <dbReference type="Pfam" id="PF13632"/>
    </source>
</evidence>
<feature type="transmembrane region" description="Helical" evidence="12">
    <location>
        <begin position="48"/>
        <end position="73"/>
    </location>
</feature>
<comment type="similarity">
    <text evidence="3">Belongs to the glycosyltransferase 2 family. OpgH subfamily.</text>
</comment>
<proteinExistence type="inferred from homology"/>
<evidence type="ECO:0000256" key="12">
    <source>
        <dbReference type="SAM" id="Phobius"/>
    </source>
</evidence>
<accession>A0ABS4AG85</accession>
<protein>
    <recommendedName>
        <fullName evidence="4">Glucans biosynthesis glucosyltransferase H</fullName>
    </recommendedName>
</protein>
<dbReference type="InterPro" id="IPR050321">
    <property type="entry name" value="Glycosyltr_2/OpgH_subfam"/>
</dbReference>
<evidence type="ECO:0000256" key="6">
    <source>
        <dbReference type="ARBA" id="ARBA00022519"/>
    </source>
</evidence>
<evidence type="ECO:0000256" key="10">
    <source>
        <dbReference type="ARBA" id="ARBA00022989"/>
    </source>
</evidence>
<keyword evidence="8 14" id="KW-0808">Transferase</keyword>
<keyword evidence="10 12" id="KW-1133">Transmembrane helix</keyword>
<evidence type="ECO:0000256" key="3">
    <source>
        <dbReference type="ARBA" id="ARBA00009337"/>
    </source>
</evidence>
<evidence type="ECO:0000256" key="1">
    <source>
        <dbReference type="ARBA" id="ARBA00004429"/>
    </source>
</evidence>
<evidence type="ECO:0000256" key="2">
    <source>
        <dbReference type="ARBA" id="ARBA00005001"/>
    </source>
</evidence>
<keyword evidence="7 14" id="KW-0328">Glycosyltransferase</keyword>
<dbReference type="InterPro" id="IPR001173">
    <property type="entry name" value="Glyco_trans_2-like"/>
</dbReference>
<feature type="transmembrane region" description="Helical" evidence="12">
    <location>
        <begin position="485"/>
        <end position="502"/>
    </location>
</feature>
<evidence type="ECO:0000256" key="4">
    <source>
        <dbReference type="ARBA" id="ARBA00020585"/>
    </source>
</evidence>
<comment type="pathway">
    <text evidence="2">Glycan metabolism; osmoregulated periplasmic glucan (OPG) biosynthesis.</text>
</comment>
<keyword evidence="9 12" id="KW-0812">Transmembrane</keyword>
<feature type="transmembrane region" description="Helical" evidence="12">
    <location>
        <begin position="508"/>
        <end position="530"/>
    </location>
</feature>
<name>A0ABS4AG85_9PROT</name>
<evidence type="ECO:0000256" key="5">
    <source>
        <dbReference type="ARBA" id="ARBA00022475"/>
    </source>
</evidence>
<dbReference type="GO" id="GO:0016757">
    <property type="term" value="F:glycosyltransferase activity"/>
    <property type="evidence" value="ECO:0007669"/>
    <property type="project" value="UniProtKB-KW"/>
</dbReference>
<evidence type="ECO:0000313" key="14">
    <source>
        <dbReference type="EMBL" id="MBP0445886.1"/>
    </source>
</evidence>
<keyword evidence="11 12" id="KW-0472">Membrane</keyword>
<keyword evidence="15" id="KW-1185">Reference proteome</keyword>
<evidence type="ECO:0000256" key="11">
    <source>
        <dbReference type="ARBA" id="ARBA00023136"/>
    </source>
</evidence>
<dbReference type="Pfam" id="PF13632">
    <property type="entry name" value="Glyco_trans_2_3"/>
    <property type="match status" value="1"/>
</dbReference>
<feature type="transmembrane region" description="Helical" evidence="12">
    <location>
        <begin position="363"/>
        <end position="385"/>
    </location>
</feature>